<keyword evidence="2 5" id="KW-0012">Acyltransferase</keyword>
<dbReference type="Pfam" id="PF01553">
    <property type="entry name" value="Acyltransferase"/>
    <property type="match status" value="1"/>
</dbReference>
<name>A0ABP8ERA9_9MICO</name>
<feature type="compositionally biased region" description="Low complexity" evidence="3">
    <location>
        <begin position="237"/>
        <end position="249"/>
    </location>
</feature>
<dbReference type="SUPFAM" id="SSF69593">
    <property type="entry name" value="Glycerol-3-phosphate (1)-acyltransferase"/>
    <property type="match status" value="1"/>
</dbReference>
<keyword evidence="1" id="KW-0808">Transferase</keyword>
<organism evidence="5 6">
    <name type="scientific">Georgenia daeguensis</name>
    <dbReference type="NCBI Taxonomy" id="908355"/>
    <lineage>
        <taxon>Bacteria</taxon>
        <taxon>Bacillati</taxon>
        <taxon>Actinomycetota</taxon>
        <taxon>Actinomycetes</taxon>
        <taxon>Micrococcales</taxon>
        <taxon>Bogoriellaceae</taxon>
        <taxon>Georgenia</taxon>
    </lineage>
</organism>
<dbReference type="GO" id="GO:0016746">
    <property type="term" value="F:acyltransferase activity"/>
    <property type="evidence" value="ECO:0007669"/>
    <property type="project" value="UniProtKB-KW"/>
</dbReference>
<keyword evidence="6" id="KW-1185">Reference proteome</keyword>
<feature type="compositionally biased region" description="Basic and acidic residues" evidence="3">
    <location>
        <begin position="250"/>
        <end position="260"/>
    </location>
</feature>
<accession>A0ABP8ERA9</accession>
<dbReference type="PANTHER" id="PTHR10434">
    <property type="entry name" value="1-ACYL-SN-GLYCEROL-3-PHOSPHATE ACYLTRANSFERASE"/>
    <property type="match status" value="1"/>
</dbReference>
<protein>
    <submittedName>
        <fullName evidence="5">Lysophospholipid acyltransferase family protein</fullName>
    </submittedName>
</protein>
<evidence type="ECO:0000256" key="1">
    <source>
        <dbReference type="ARBA" id="ARBA00022679"/>
    </source>
</evidence>
<evidence type="ECO:0000256" key="2">
    <source>
        <dbReference type="ARBA" id="ARBA00023315"/>
    </source>
</evidence>
<evidence type="ECO:0000313" key="5">
    <source>
        <dbReference type="EMBL" id="GAA4286531.1"/>
    </source>
</evidence>
<feature type="domain" description="Phospholipid/glycerol acyltransferase" evidence="4">
    <location>
        <begin position="58"/>
        <end position="167"/>
    </location>
</feature>
<reference evidence="6" key="1">
    <citation type="journal article" date="2019" name="Int. J. Syst. Evol. Microbiol.">
        <title>The Global Catalogue of Microorganisms (GCM) 10K type strain sequencing project: providing services to taxonomists for standard genome sequencing and annotation.</title>
        <authorList>
            <consortium name="The Broad Institute Genomics Platform"/>
            <consortium name="The Broad Institute Genome Sequencing Center for Infectious Disease"/>
            <person name="Wu L."/>
            <person name="Ma J."/>
        </authorList>
    </citation>
    <scope>NUCLEOTIDE SEQUENCE [LARGE SCALE GENOMIC DNA]</scope>
    <source>
        <strain evidence="6">JCM 17459</strain>
    </source>
</reference>
<dbReference type="Proteomes" id="UP001499841">
    <property type="component" value="Unassembled WGS sequence"/>
</dbReference>
<dbReference type="CDD" id="cd07989">
    <property type="entry name" value="LPLAT_AGPAT-like"/>
    <property type="match status" value="1"/>
</dbReference>
<dbReference type="SMART" id="SM00563">
    <property type="entry name" value="PlsC"/>
    <property type="match status" value="1"/>
</dbReference>
<proteinExistence type="predicted"/>
<feature type="region of interest" description="Disordered" evidence="3">
    <location>
        <begin position="232"/>
        <end position="260"/>
    </location>
</feature>
<gene>
    <name evidence="5" type="ORF">GCM10022262_08900</name>
</gene>
<comment type="caution">
    <text evidence="5">The sequence shown here is derived from an EMBL/GenBank/DDBJ whole genome shotgun (WGS) entry which is preliminary data.</text>
</comment>
<evidence type="ECO:0000256" key="3">
    <source>
        <dbReference type="SAM" id="MobiDB-lite"/>
    </source>
</evidence>
<sequence>MSRATGQKKAPSRGQRVRPEDIYRWGPVWARQVGRFLNHIWWDTTVHGAERVPAEGPVIIASNHVGIVDGPVVFGAVPRGSHFLVKQEFFDSRIGFLMTWAGQIPVDRASGRAALAVGKSMLEEGRVVGIFPEGTRGTGDASSVRAGVAWLAVNTGAPVVPAACLGTRLPGDRRGHVPGPRSKLHVVFGDPLTLDMPEGTSRRDRMNGAMDRIGAGLAAHVRDAVALTGVPLPASEADPLTDGPTGPDAPGRDAGDGKGE</sequence>
<evidence type="ECO:0000259" key="4">
    <source>
        <dbReference type="SMART" id="SM00563"/>
    </source>
</evidence>
<evidence type="ECO:0000313" key="6">
    <source>
        <dbReference type="Proteomes" id="UP001499841"/>
    </source>
</evidence>
<dbReference type="EMBL" id="BAABBA010000003">
    <property type="protein sequence ID" value="GAA4286531.1"/>
    <property type="molecule type" value="Genomic_DNA"/>
</dbReference>
<dbReference type="InterPro" id="IPR002123">
    <property type="entry name" value="Plipid/glycerol_acylTrfase"/>
</dbReference>
<dbReference type="RefSeq" id="WP_345038118.1">
    <property type="nucleotide sequence ID" value="NZ_BAABBA010000003.1"/>
</dbReference>
<dbReference type="PANTHER" id="PTHR10434:SF11">
    <property type="entry name" value="1-ACYL-SN-GLYCEROL-3-PHOSPHATE ACYLTRANSFERASE"/>
    <property type="match status" value="1"/>
</dbReference>